<feature type="transmembrane region" description="Helical" evidence="1">
    <location>
        <begin position="15"/>
        <end position="35"/>
    </location>
</feature>
<protein>
    <recommendedName>
        <fullName evidence="3">Type II secretion system protein GspF domain-containing protein</fullName>
    </recommendedName>
</protein>
<evidence type="ECO:0000313" key="2">
    <source>
        <dbReference type="EMBL" id="MYD90155.1"/>
    </source>
</evidence>
<proteinExistence type="predicted"/>
<organism evidence="2">
    <name type="scientific">Caldilineaceae bacterium SB0662_bin_9</name>
    <dbReference type="NCBI Taxonomy" id="2605258"/>
    <lineage>
        <taxon>Bacteria</taxon>
        <taxon>Bacillati</taxon>
        <taxon>Chloroflexota</taxon>
        <taxon>Caldilineae</taxon>
        <taxon>Caldilineales</taxon>
        <taxon>Caldilineaceae</taxon>
    </lineage>
</organism>
<dbReference type="EMBL" id="VXPY01000051">
    <property type="protein sequence ID" value="MYD90155.1"/>
    <property type="molecule type" value="Genomic_DNA"/>
</dbReference>
<gene>
    <name evidence="2" type="ORF">F4Y08_07415</name>
</gene>
<name>A0A6B1DTP2_9CHLR</name>
<keyword evidence="1" id="KW-0472">Membrane</keyword>
<keyword evidence="1" id="KW-0812">Transmembrane</keyword>
<accession>A0A6B1DTP2</accession>
<evidence type="ECO:0008006" key="3">
    <source>
        <dbReference type="Google" id="ProtNLM"/>
    </source>
</evidence>
<feature type="transmembrane region" description="Helical" evidence="1">
    <location>
        <begin position="292"/>
        <end position="315"/>
    </location>
</feature>
<keyword evidence="1" id="KW-1133">Transmembrane helix</keyword>
<evidence type="ECO:0000256" key="1">
    <source>
        <dbReference type="SAM" id="Phobius"/>
    </source>
</evidence>
<sequence length="324" mass="35315">MDFPLPETLALPFDWRQGALLAGCACAGLAIARLWPHLRWPGSRRQRESARLASWLAPYRGLDDAAGSAVRRHISVDPERIILGSLHIRSPRVRLWHLRLLGSLLPVTALLLARFPVIPALMGGLLGYAVADAWLRGRWHRFQTGIEEELPVFVSRLGAMLLLTESMTACLDEVVDTLDPESSALRVWMQLYQQGLRHEGRDFLAHARTQALRISPSLALVVFQLGRMAETGGTGFARAFARSASGLQALLEVRAVAAAKAESARNSIVMLLVIMGVVIALMALSPGLRAGYALPTSQFVLVGALGTMAFGYYFLNGMISDVLG</sequence>
<comment type="caution">
    <text evidence="2">The sequence shown here is derived from an EMBL/GenBank/DDBJ whole genome shotgun (WGS) entry which is preliminary data.</text>
</comment>
<feature type="transmembrane region" description="Helical" evidence="1">
    <location>
        <begin position="268"/>
        <end position="286"/>
    </location>
</feature>
<dbReference type="AlphaFoldDB" id="A0A6B1DTP2"/>
<reference evidence="2" key="1">
    <citation type="submission" date="2019-09" db="EMBL/GenBank/DDBJ databases">
        <title>Characterisation of the sponge microbiome using genome-centric metagenomics.</title>
        <authorList>
            <person name="Engelberts J.P."/>
            <person name="Robbins S.J."/>
            <person name="De Goeij J.M."/>
            <person name="Aranda M."/>
            <person name="Bell S.C."/>
            <person name="Webster N.S."/>
        </authorList>
    </citation>
    <scope>NUCLEOTIDE SEQUENCE</scope>
    <source>
        <strain evidence="2">SB0662_bin_9</strain>
    </source>
</reference>